<comment type="caution">
    <text evidence="3">The sequence shown here is derived from an EMBL/GenBank/DDBJ whole genome shotgun (WGS) entry which is preliminary data.</text>
</comment>
<evidence type="ECO:0000256" key="1">
    <source>
        <dbReference type="SAM" id="Coils"/>
    </source>
</evidence>
<feature type="region of interest" description="Disordered" evidence="2">
    <location>
        <begin position="478"/>
        <end position="507"/>
    </location>
</feature>
<feature type="compositionally biased region" description="Basic and acidic residues" evidence="2">
    <location>
        <begin position="484"/>
        <end position="504"/>
    </location>
</feature>
<accession>A0ABP0HHY9</accession>
<keyword evidence="4" id="KW-1185">Reference proteome</keyword>
<dbReference type="Proteomes" id="UP001642484">
    <property type="component" value="Unassembled WGS sequence"/>
</dbReference>
<name>A0ABP0HHY9_9DINO</name>
<reference evidence="3 4" key="1">
    <citation type="submission" date="2024-02" db="EMBL/GenBank/DDBJ databases">
        <authorList>
            <person name="Chen Y."/>
            <person name="Shah S."/>
            <person name="Dougan E. K."/>
            <person name="Thang M."/>
            <person name="Chan C."/>
        </authorList>
    </citation>
    <scope>NUCLEOTIDE SEQUENCE [LARGE SCALE GENOMIC DNA]</scope>
</reference>
<protein>
    <submittedName>
        <fullName evidence="3">Uncharacterized protein</fullName>
    </submittedName>
</protein>
<dbReference type="EMBL" id="CAXAMN010000487">
    <property type="protein sequence ID" value="CAK8988959.1"/>
    <property type="molecule type" value="Genomic_DNA"/>
</dbReference>
<gene>
    <name evidence="3" type="ORF">CCMP2556_LOCUS1474</name>
</gene>
<proteinExistence type="predicted"/>
<evidence type="ECO:0000256" key="2">
    <source>
        <dbReference type="SAM" id="MobiDB-lite"/>
    </source>
</evidence>
<evidence type="ECO:0000313" key="4">
    <source>
        <dbReference type="Proteomes" id="UP001642484"/>
    </source>
</evidence>
<sequence length="541" mass="59639">MAQPLTTRKLRNLKLASGEGDYQWLLVALPDRHGAAIPVLRRARGVMVAVPDGLFSAEELEQGAIGEDIPDLGPVLQREVLVEGKEDGATVSVLVLDFPEASFSKLKVFSSGRRPAWPEGTVHFQWEDVVVRPDRDDLVEAVRMWVDDGLVRAPDEYHTALEDEAAPQPKRGQAPQADVLEAVLTQLQTLAAQVNTLQTDMGQMKAQQPAASNRAPGALGQIAKIAGKPPLTRAVPTPCPPAAPNPDLDGEEWDEEAGGLMEQTGDVDRMLKLALLKLVDKNTKSKKKKVGLALGASSGSDEEEDPLRRLSGAKGTLLQERLRQSMDNSPADYIAAIEALAASCLGQTTASPETMERYCREEMPIGQDRNMGHLVWVMTKAAGLLRAKQHEKAHLLLLLGLAAAEQFKLDQNWNTAWRLTHLAQPPFPEWRVRDPNLVQLRQDFAHSRLIHSTWAAAVSAKLKDEEMLVKRRGYHRTSNLMPEKGGRKNIRERYGPGPWKKDGGGGRSMKPITFDDWPRFLLNSTLDRLLGERLEGCACVL</sequence>
<feature type="region of interest" description="Disordered" evidence="2">
    <location>
        <begin position="288"/>
        <end position="310"/>
    </location>
</feature>
<organism evidence="3 4">
    <name type="scientific">Durusdinium trenchii</name>
    <dbReference type="NCBI Taxonomy" id="1381693"/>
    <lineage>
        <taxon>Eukaryota</taxon>
        <taxon>Sar</taxon>
        <taxon>Alveolata</taxon>
        <taxon>Dinophyceae</taxon>
        <taxon>Suessiales</taxon>
        <taxon>Symbiodiniaceae</taxon>
        <taxon>Durusdinium</taxon>
    </lineage>
</organism>
<evidence type="ECO:0000313" key="3">
    <source>
        <dbReference type="EMBL" id="CAK8988959.1"/>
    </source>
</evidence>
<keyword evidence="1" id="KW-0175">Coiled coil</keyword>
<feature type="coiled-coil region" evidence="1">
    <location>
        <begin position="180"/>
        <end position="207"/>
    </location>
</feature>